<evidence type="ECO:0000256" key="5">
    <source>
        <dbReference type="ARBA" id="ARBA00023136"/>
    </source>
</evidence>
<dbReference type="SUPFAM" id="SSF53474">
    <property type="entry name" value="alpha/beta-Hydrolases"/>
    <property type="match status" value="1"/>
</dbReference>
<comment type="similarity">
    <text evidence="2">Belongs to the TMCO4 family.</text>
</comment>
<dbReference type="OrthoDB" id="277931at2759"/>
<evidence type="ECO:0000256" key="3">
    <source>
        <dbReference type="ARBA" id="ARBA00022692"/>
    </source>
</evidence>
<evidence type="ECO:0000256" key="1">
    <source>
        <dbReference type="ARBA" id="ARBA00004141"/>
    </source>
</evidence>
<proteinExistence type="inferred from homology"/>
<dbReference type="EMBL" id="JH767160">
    <property type="protein sequence ID" value="EQC33350.1"/>
    <property type="molecule type" value="Genomic_DNA"/>
</dbReference>
<organism evidence="6 7">
    <name type="scientific">Saprolegnia diclina (strain VS20)</name>
    <dbReference type="NCBI Taxonomy" id="1156394"/>
    <lineage>
        <taxon>Eukaryota</taxon>
        <taxon>Sar</taxon>
        <taxon>Stramenopiles</taxon>
        <taxon>Oomycota</taxon>
        <taxon>Saprolegniomycetes</taxon>
        <taxon>Saprolegniales</taxon>
        <taxon>Saprolegniaceae</taxon>
        <taxon>Saprolegnia</taxon>
    </lineage>
</organism>
<dbReference type="GO" id="GO:0016020">
    <property type="term" value="C:membrane"/>
    <property type="evidence" value="ECO:0007669"/>
    <property type="project" value="UniProtKB-SubCell"/>
</dbReference>
<evidence type="ECO:0000256" key="2">
    <source>
        <dbReference type="ARBA" id="ARBA00009824"/>
    </source>
</evidence>
<comment type="subcellular location">
    <subcellularLocation>
        <location evidence="1">Membrane</location>
        <topology evidence="1">Multi-pass membrane protein</topology>
    </subcellularLocation>
</comment>
<dbReference type="Pfam" id="PF05277">
    <property type="entry name" value="DUF726"/>
    <property type="match status" value="1"/>
</dbReference>
<protein>
    <submittedName>
        <fullName evidence="6">Uncharacterized protein</fullName>
    </submittedName>
</protein>
<dbReference type="AlphaFoldDB" id="T0QI06"/>
<dbReference type="RefSeq" id="XP_008613473.1">
    <property type="nucleotide sequence ID" value="XM_008615251.1"/>
</dbReference>
<dbReference type="VEuPathDB" id="FungiDB:SDRG_09326"/>
<sequence length="391" mass="43257">MVDDGRFLQGDARDLIAKGQMTEDEWRMLQRDAKSVKVNLHQRMLAQLDREISTAIARQPTDQVLETDVVAAFTGGLFGAASAFFKTPVATHDAPVSKSAFLWATAKEAGLRSMETNQKIRAVDYLKLEHISGDISNCEHVVIAVNGFMTHGVDPTTNWATYCQRKNVACYVVLWEAGNSAEWENFVAQAKSHLATGLEDVIATHFTGNPWNRAKNKAHQVGHILADVLRMHPTLTRGRKVTLLGHSLGGAVLYSLLDRLAAENATSPYTRFDLHRVVFFAGAFVPSHDFSAVAATAFADMRRDRILNVYSTQDCVLNKLFRAMTFLQTHHPPAGCTPIESPWVANVDVSMLLPSEPHTAMGHSYESIMDCVCDRLDGIWDLPNASNSSKY</sequence>
<dbReference type="PANTHER" id="PTHR17920:SF3">
    <property type="entry name" value="TRANSMEMBRANE AND COILED-COIL DOMAIN-CONTAINING PROTEIN 4"/>
    <property type="match status" value="1"/>
</dbReference>
<dbReference type="PANTHER" id="PTHR17920">
    <property type="entry name" value="TRANSMEMBRANE AND COILED-COIL DOMAIN-CONTAINING PROTEIN 4 TMCO4"/>
    <property type="match status" value="1"/>
</dbReference>
<dbReference type="Proteomes" id="UP000030762">
    <property type="component" value="Unassembled WGS sequence"/>
</dbReference>
<dbReference type="OMA" id="VVLCING"/>
<reference evidence="6 7" key="1">
    <citation type="submission" date="2012-04" db="EMBL/GenBank/DDBJ databases">
        <title>The Genome Sequence of Saprolegnia declina VS20.</title>
        <authorList>
            <consortium name="The Broad Institute Genome Sequencing Platform"/>
            <person name="Russ C."/>
            <person name="Nusbaum C."/>
            <person name="Tyler B."/>
            <person name="van West P."/>
            <person name="Dieguez-Uribeondo J."/>
            <person name="de Bruijn I."/>
            <person name="Tripathy S."/>
            <person name="Jiang R."/>
            <person name="Young S.K."/>
            <person name="Zeng Q."/>
            <person name="Gargeya S."/>
            <person name="Fitzgerald M."/>
            <person name="Haas B."/>
            <person name="Abouelleil A."/>
            <person name="Alvarado L."/>
            <person name="Arachchi H.M."/>
            <person name="Berlin A."/>
            <person name="Chapman S.B."/>
            <person name="Goldberg J."/>
            <person name="Griggs A."/>
            <person name="Gujja S."/>
            <person name="Hansen M."/>
            <person name="Howarth C."/>
            <person name="Imamovic A."/>
            <person name="Larimer J."/>
            <person name="McCowen C."/>
            <person name="Montmayeur A."/>
            <person name="Murphy C."/>
            <person name="Neiman D."/>
            <person name="Pearson M."/>
            <person name="Priest M."/>
            <person name="Roberts A."/>
            <person name="Saif S."/>
            <person name="Shea T."/>
            <person name="Sisk P."/>
            <person name="Sykes S."/>
            <person name="Wortman J."/>
            <person name="Nusbaum C."/>
            <person name="Birren B."/>
        </authorList>
    </citation>
    <scope>NUCLEOTIDE SEQUENCE [LARGE SCALE GENOMIC DNA]</scope>
    <source>
        <strain evidence="6 7">VS20</strain>
    </source>
</reference>
<dbReference type="Gene3D" id="3.40.50.1820">
    <property type="entry name" value="alpha/beta hydrolase"/>
    <property type="match status" value="1"/>
</dbReference>
<gene>
    <name evidence="6" type="ORF">SDRG_09326</name>
</gene>
<keyword evidence="4" id="KW-1133">Transmembrane helix</keyword>
<evidence type="ECO:0000256" key="4">
    <source>
        <dbReference type="ARBA" id="ARBA00022989"/>
    </source>
</evidence>
<dbReference type="GeneID" id="19950053"/>
<keyword evidence="3" id="KW-0812">Transmembrane</keyword>
<evidence type="ECO:0000313" key="6">
    <source>
        <dbReference type="EMBL" id="EQC33350.1"/>
    </source>
</evidence>
<keyword evidence="5" id="KW-0472">Membrane</keyword>
<keyword evidence="7" id="KW-1185">Reference proteome</keyword>
<evidence type="ECO:0000313" key="7">
    <source>
        <dbReference type="Proteomes" id="UP000030762"/>
    </source>
</evidence>
<accession>T0QI06</accession>
<dbReference type="eggNOG" id="ENOG502SI5Y">
    <property type="taxonomic scope" value="Eukaryota"/>
</dbReference>
<dbReference type="InterPro" id="IPR007941">
    <property type="entry name" value="DUF726"/>
</dbReference>
<dbReference type="InParanoid" id="T0QI06"/>
<dbReference type="InterPro" id="IPR029058">
    <property type="entry name" value="AB_hydrolase_fold"/>
</dbReference>
<name>T0QI06_SAPDV</name>